<dbReference type="PANTHER" id="PTHR22455">
    <property type="entry name" value="CILIA- AND FLAGELLA-ASSOCIATED PROTEIN 91"/>
    <property type="match status" value="1"/>
</dbReference>
<evidence type="ECO:0000256" key="5">
    <source>
        <dbReference type="ARBA" id="ARBA00029468"/>
    </source>
</evidence>
<evidence type="ECO:0000256" key="4">
    <source>
        <dbReference type="ARBA" id="ARBA00023273"/>
    </source>
</evidence>
<name>A0A0X3PDC8_SCHSO</name>
<feature type="region of interest" description="Disordered" evidence="7">
    <location>
        <begin position="738"/>
        <end position="766"/>
    </location>
</feature>
<dbReference type="EMBL" id="GEEE01013274">
    <property type="protein sequence ID" value="JAP49951.1"/>
    <property type="molecule type" value="Transcribed_RNA"/>
</dbReference>
<sequence length="766" mass="90796">NISNPKAWFDLEHNDGNSALYEVEMTSSQQTLVERQYDCLYDPIYSVTSARDHMRARLKVAAILKSFQRQPIFRNMFSDVRSHKAYDLIKIPDRYIPYSQGLEWKGLSQYNTFTEEVQCNKHLSVDGSRRSRYFETSTRPFNPYLSNEYMMAVAALRPASYELEEPFVNRSVQTMYRDSEAQTDPYSPPYTVKVGDVPEVLSLSTLTYGHGLPAGQKEVEMIERARERRKLEANLLDNSQLAGAKLLAYRKKMLDDAETQEWVRREKEIEELQAIRLQVLAQLLRTREENHQTMVRKRLDRLWKCREQQKQKKLQKIHFEYAQAIHKLLVDLELKRKPKKRDKISEYANPGSQAFAPLTRVGVFHDRGSERFVVRSHYLNTYSGLLQLESGIPESMLQQQTHVKPPSKFTRDGFLKRPYRWQAQLEALQKHLLATKHQEKLPPKPLRYLERIEKPLPRPPTPTVADYNEKAEQREIAVLELQRILRGRAVQTMMCESRMKRKDLIDELRSTHALLNDDRAEKRRQMILIRTNQTRFATLMHEEHMVHEVLTRMEAATLGEMLDFLSKELDRLIVERRLHAFAMLAKRERRMREAEESGRRQKEECRRRQEDEYFRQIVKVHQDTVDSYFRDIAEATMDSTADFHARNEYNAIGSRWVEEQRLSDKQRTAEEEASDLVYNFLIPEVCRRAYREKVKREERKYLHAAHRQIFGEAQDGELGESIRAYTHEREIYDRREVAIETEETSERPLEELQREGEEQDSEKYMW</sequence>
<evidence type="ECO:0000259" key="8">
    <source>
        <dbReference type="Pfam" id="PF14738"/>
    </source>
</evidence>
<evidence type="ECO:0000256" key="1">
    <source>
        <dbReference type="ARBA" id="ARBA00004430"/>
    </source>
</evidence>
<dbReference type="Pfam" id="PF14738">
    <property type="entry name" value="CFAP91"/>
    <property type="match status" value="1"/>
</dbReference>
<feature type="non-terminal residue" evidence="9">
    <location>
        <position position="1"/>
    </location>
</feature>
<evidence type="ECO:0000256" key="3">
    <source>
        <dbReference type="ARBA" id="ARBA00023212"/>
    </source>
</evidence>
<dbReference type="PANTHER" id="PTHR22455:SF10">
    <property type="entry name" value="CILIA- AND FLAGELLA-ASSOCIATED PROTEIN 91"/>
    <property type="match status" value="1"/>
</dbReference>
<accession>A0A0X3PDC8</accession>
<dbReference type="GO" id="GO:0005930">
    <property type="term" value="C:axoneme"/>
    <property type="evidence" value="ECO:0007669"/>
    <property type="project" value="UniProtKB-SubCell"/>
</dbReference>
<gene>
    <name evidence="9" type="primary">MAAT1</name>
    <name evidence="9" type="ORF">TR90984</name>
</gene>
<evidence type="ECO:0000256" key="7">
    <source>
        <dbReference type="SAM" id="MobiDB-lite"/>
    </source>
</evidence>
<comment type="similarity">
    <text evidence="5">Belongs to the CFAP91 family.</text>
</comment>
<dbReference type="InterPro" id="IPR026720">
    <property type="entry name" value="CFAP91"/>
</dbReference>
<protein>
    <recommendedName>
        <fullName evidence="6">Cilia- and flagella-associated protein 91</fullName>
    </recommendedName>
</protein>
<keyword evidence="4" id="KW-0966">Cell projection</keyword>
<evidence type="ECO:0000313" key="9">
    <source>
        <dbReference type="EMBL" id="JAP49951.1"/>
    </source>
</evidence>
<keyword evidence="3" id="KW-0206">Cytoskeleton</keyword>
<evidence type="ECO:0000256" key="6">
    <source>
        <dbReference type="ARBA" id="ARBA00029555"/>
    </source>
</evidence>
<organism evidence="9">
    <name type="scientific">Schistocephalus solidus</name>
    <name type="common">Tapeworm</name>
    <dbReference type="NCBI Taxonomy" id="70667"/>
    <lineage>
        <taxon>Eukaryota</taxon>
        <taxon>Metazoa</taxon>
        <taxon>Spiralia</taxon>
        <taxon>Lophotrochozoa</taxon>
        <taxon>Platyhelminthes</taxon>
        <taxon>Cestoda</taxon>
        <taxon>Eucestoda</taxon>
        <taxon>Diphyllobothriidea</taxon>
        <taxon>Diphyllobothriidae</taxon>
        <taxon>Schistocephalus</taxon>
    </lineage>
</organism>
<evidence type="ECO:0000256" key="2">
    <source>
        <dbReference type="ARBA" id="ARBA00022490"/>
    </source>
</evidence>
<keyword evidence="2" id="KW-0963">Cytoplasm</keyword>
<feature type="domain" description="CFAP91" evidence="8">
    <location>
        <begin position="172"/>
        <end position="327"/>
    </location>
</feature>
<dbReference type="InterPro" id="IPR032840">
    <property type="entry name" value="CFAP91_dom"/>
</dbReference>
<comment type="subcellular location">
    <subcellularLocation>
        <location evidence="1">Cytoplasm</location>
        <location evidence="1">Cytoskeleton</location>
        <location evidence="1">Cilium axoneme</location>
    </subcellularLocation>
</comment>
<reference evidence="9" key="1">
    <citation type="submission" date="2016-01" db="EMBL/GenBank/DDBJ databases">
        <title>Reference transcriptome for the parasite Schistocephalus solidus: insights into the molecular evolution of parasitism.</title>
        <authorList>
            <person name="Hebert F.O."/>
            <person name="Grambauer S."/>
            <person name="Barber I."/>
            <person name="Landry C.R."/>
            <person name="Aubin-Horth N."/>
        </authorList>
    </citation>
    <scope>NUCLEOTIDE SEQUENCE</scope>
</reference>
<proteinExistence type="inferred from homology"/>
<dbReference type="AlphaFoldDB" id="A0A0X3PDC8"/>